<proteinExistence type="predicted"/>
<dbReference type="EMBL" id="RAYQ01000020">
    <property type="protein sequence ID" value="RKI89653.1"/>
    <property type="molecule type" value="Genomic_DNA"/>
</dbReference>
<name>A0A3A9AQ38_9FIRM</name>
<evidence type="ECO:0000313" key="1">
    <source>
        <dbReference type="EMBL" id="RKI89653.1"/>
    </source>
</evidence>
<gene>
    <name evidence="1" type="ORF">D7V94_16925</name>
</gene>
<dbReference type="AlphaFoldDB" id="A0A3A9AQ38"/>
<organism evidence="1 2">
    <name type="scientific">Parablautia intestinalis</name>
    <dbReference type="NCBI Taxonomy" id="2320100"/>
    <lineage>
        <taxon>Bacteria</taxon>
        <taxon>Bacillati</taxon>
        <taxon>Bacillota</taxon>
        <taxon>Clostridia</taxon>
        <taxon>Lachnospirales</taxon>
        <taxon>Lachnospiraceae</taxon>
        <taxon>Parablautia</taxon>
    </lineage>
</organism>
<protein>
    <submittedName>
        <fullName evidence="1">Uncharacterized protein</fullName>
    </submittedName>
</protein>
<reference evidence="1 2" key="1">
    <citation type="submission" date="2018-09" db="EMBL/GenBank/DDBJ databases">
        <title>Murine metabolic-syndrome-specific gut microbial biobank.</title>
        <authorList>
            <person name="Liu C."/>
        </authorList>
    </citation>
    <scope>NUCLEOTIDE SEQUENCE [LARGE SCALE GENOMIC DNA]</scope>
    <source>
        <strain evidence="1 2">0.1xD8-82</strain>
    </source>
</reference>
<accession>A0A3A9AQ38</accession>
<sequence length="64" mass="7672">MKNFIKKMGADLRVRLQSNYPFLLLLYRIICQPLKKSIGFFLLIEQLRLLLNQFFEIDVVKNNL</sequence>
<comment type="caution">
    <text evidence="1">The sequence shown here is derived from an EMBL/GenBank/DDBJ whole genome shotgun (WGS) entry which is preliminary data.</text>
</comment>
<keyword evidence="2" id="KW-1185">Reference proteome</keyword>
<dbReference type="Proteomes" id="UP000280696">
    <property type="component" value="Unassembled WGS sequence"/>
</dbReference>
<evidence type="ECO:0000313" key="2">
    <source>
        <dbReference type="Proteomes" id="UP000280696"/>
    </source>
</evidence>